<keyword evidence="3" id="KW-1185">Reference proteome</keyword>
<proteinExistence type="predicted"/>
<gene>
    <name evidence="2" type="ORF">SORBI_3005G083340</name>
</gene>
<evidence type="ECO:0000256" key="1">
    <source>
        <dbReference type="SAM" id="MobiDB-lite"/>
    </source>
</evidence>
<reference evidence="2 3" key="1">
    <citation type="journal article" date="2009" name="Nature">
        <title>The Sorghum bicolor genome and the diversification of grasses.</title>
        <authorList>
            <person name="Paterson A.H."/>
            <person name="Bowers J.E."/>
            <person name="Bruggmann R."/>
            <person name="Dubchak I."/>
            <person name="Grimwood J."/>
            <person name="Gundlach H."/>
            <person name="Haberer G."/>
            <person name="Hellsten U."/>
            <person name="Mitros T."/>
            <person name="Poliakov A."/>
            <person name="Schmutz J."/>
            <person name="Spannagl M."/>
            <person name="Tang H."/>
            <person name="Wang X."/>
            <person name="Wicker T."/>
            <person name="Bharti A.K."/>
            <person name="Chapman J."/>
            <person name="Feltus F.A."/>
            <person name="Gowik U."/>
            <person name="Grigoriev I.V."/>
            <person name="Lyons E."/>
            <person name="Maher C.A."/>
            <person name="Martis M."/>
            <person name="Narechania A."/>
            <person name="Otillar R.P."/>
            <person name="Penning B.W."/>
            <person name="Salamov A.A."/>
            <person name="Wang Y."/>
            <person name="Zhang L."/>
            <person name="Carpita N.C."/>
            <person name="Freeling M."/>
            <person name="Gingle A.R."/>
            <person name="Hash C.T."/>
            <person name="Keller B."/>
            <person name="Klein P."/>
            <person name="Kresovich S."/>
            <person name="McCann M.C."/>
            <person name="Ming R."/>
            <person name="Peterson D.G."/>
            <person name="Mehboob-ur-Rahman"/>
            <person name="Ware D."/>
            <person name="Westhoff P."/>
            <person name="Mayer K.F."/>
            <person name="Messing J."/>
            <person name="Rokhsar D.S."/>
        </authorList>
    </citation>
    <scope>NUCLEOTIDE SEQUENCE [LARGE SCALE GENOMIC DNA]</scope>
    <source>
        <strain evidence="3">cv. BTx623</strain>
    </source>
</reference>
<dbReference type="SMART" id="SM00248">
    <property type="entry name" value="ANK"/>
    <property type="match status" value="7"/>
</dbReference>
<sequence>MYTPVHLAAYENKVDVLTVLLEHDPFLGYLISTYGVPLLCMAASSGHVGVARELLKHCPDAPYCNANGLTCLHVAVLNGQAVFVEYVLGSKQLQSLINTADSSGETALHLAQRNGLMLIAASLGDKEKITNNYPINEGPGITRSNSDSWNHSTGYNALHAAVRNGNVVMAKRLMEARPWLVRQENEDKRTPMNLAAHKNQIEVLRVLLQHDPSLGYFISTDGSPLLCIAATEGHVGVARELLRHCPDPPYCDATGSTCLHIAGSTGQGNFHLINLPNDRGETALRLAGRMLPAGDEQKTQTMMSIFDVLLCYRRDLLAEPFTSSSSGEHAVKAPYAGSKARSGSATVGS</sequence>
<dbReference type="InParanoid" id="A0A1Z5RHA9"/>
<reference evidence="3" key="2">
    <citation type="journal article" date="2018" name="Plant J.">
        <title>The Sorghum bicolor reference genome: improved assembly, gene annotations, a transcriptome atlas, and signatures of genome organization.</title>
        <authorList>
            <person name="McCormick R.F."/>
            <person name="Truong S.K."/>
            <person name="Sreedasyam A."/>
            <person name="Jenkins J."/>
            <person name="Shu S."/>
            <person name="Sims D."/>
            <person name="Kennedy M."/>
            <person name="Amirebrahimi M."/>
            <person name="Weers B.D."/>
            <person name="McKinley B."/>
            <person name="Mattison A."/>
            <person name="Morishige D.T."/>
            <person name="Grimwood J."/>
            <person name="Schmutz J."/>
            <person name="Mullet J.E."/>
        </authorList>
    </citation>
    <scope>NUCLEOTIDE SEQUENCE [LARGE SCALE GENOMIC DNA]</scope>
    <source>
        <strain evidence="3">cv. BTx623</strain>
    </source>
</reference>
<dbReference type="InterPro" id="IPR002110">
    <property type="entry name" value="Ankyrin_rpt"/>
</dbReference>
<dbReference type="eggNOG" id="KOG0504">
    <property type="taxonomic scope" value="Eukaryota"/>
</dbReference>
<organism evidence="2 3">
    <name type="scientific">Sorghum bicolor</name>
    <name type="common">Sorghum</name>
    <name type="synonym">Sorghum vulgare</name>
    <dbReference type="NCBI Taxonomy" id="4558"/>
    <lineage>
        <taxon>Eukaryota</taxon>
        <taxon>Viridiplantae</taxon>
        <taxon>Streptophyta</taxon>
        <taxon>Embryophyta</taxon>
        <taxon>Tracheophyta</taxon>
        <taxon>Spermatophyta</taxon>
        <taxon>Magnoliopsida</taxon>
        <taxon>Liliopsida</taxon>
        <taxon>Poales</taxon>
        <taxon>Poaceae</taxon>
        <taxon>PACMAD clade</taxon>
        <taxon>Panicoideae</taxon>
        <taxon>Andropogonodae</taxon>
        <taxon>Andropogoneae</taxon>
        <taxon>Sorghinae</taxon>
        <taxon>Sorghum</taxon>
    </lineage>
</organism>
<dbReference type="SUPFAM" id="SSF48403">
    <property type="entry name" value="Ankyrin repeat"/>
    <property type="match status" value="1"/>
</dbReference>
<dbReference type="EMBL" id="CM000764">
    <property type="protein sequence ID" value="OQU83143.1"/>
    <property type="molecule type" value="Genomic_DNA"/>
</dbReference>
<dbReference type="Pfam" id="PF12796">
    <property type="entry name" value="Ank_2"/>
    <property type="match status" value="2"/>
</dbReference>
<dbReference type="AlphaFoldDB" id="A0A1Z5RHA9"/>
<accession>A0A1Z5RHA9</accession>
<name>A0A1Z5RHA9_SORBI</name>
<dbReference type="Proteomes" id="UP000000768">
    <property type="component" value="Chromosome 5"/>
</dbReference>
<dbReference type="PANTHER" id="PTHR24121">
    <property type="entry name" value="NO MECHANORECEPTOR POTENTIAL C, ISOFORM D-RELATED"/>
    <property type="match status" value="1"/>
</dbReference>
<dbReference type="InterPro" id="IPR036770">
    <property type="entry name" value="Ankyrin_rpt-contain_sf"/>
</dbReference>
<dbReference type="PANTHER" id="PTHR24121:SF21">
    <property type="entry name" value="ANKYRIN REPEAT FAMILY PROTEIN"/>
    <property type="match status" value="1"/>
</dbReference>
<evidence type="ECO:0000313" key="3">
    <source>
        <dbReference type="Proteomes" id="UP000000768"/>
    </source>
</evidence>
<evidence type="ECO:0000313" key="2">
    <source>
        <dbReference type="EMBL" id="OQU83143.1"/>
    </source>
</evidence>
<protein>
    <submittedName>
        <fullName evidence="2">Uncharacterized protein</fullName>
    </submittedName>
</protein>
<dbReference type="Gramene" id="OQU83143">
    <property type="protein sequence ID" value="OQU83143"/>
    <property type="gene ID" value="SORBI_3005G083340"/>
</dbReference>
<dbReference type="STRING" id="4558.A0A1Z5RHA9"/>
<dbReference type="Gene3D" id="1.25.40.20">
    <property type="entry name" value="Ankyrin repeat-containing domain"/>
    <property type="match status" value="2"/>
</dbReference>
<feature type="region of interest" description="Disordered" evidence="1">
    <location>
        <begin position="323"/>
        <end position="349"/>
    </location>
</feature>